<dbReference type="GO" id="GO:0001228">
    <property type="term" value="F:DNA-binding transcription activator activity, RNA polymerase II-specific"/>
    <property type="evidence" value="ECO:0007669"/>
    <property type="project" value="InterPro"/>
</dbReference>
<dbReference type="InterPro" id="IPR009072">
    <property type="entry name" value="Histone-fold"/>
</dbReference>
<evidence type="ECO:0000313" key="6">
    <source>
        <dbReference type="Proteomes" id="UP000030748"/>
    </source>
</evidence>
<dbReference type="GO" id="GO:0046982">
    <property type="term" value="F:protein heterodimerization activity"/>
    <property type="evidence" value="ECO:0007669"/>
    <property type="project" value="InterPro"/>
</dbReference>
<dbReference type="InterPro" id="IPR027113">
    <property type="entry name" value="Transc_fact_NFYB/HAP3"/>
</dbReference>
<keyword evidence="6" id="KW-1185">Reference proteome</keyword>
<dbReference type="EMBL" id="KI631928">
    <property type="protein sequence ID" value="EYU25677.1"/>
    <property type="molecule type" value="Genomic_DNA"/>
</dbReference>
<dbReference type="STRING" id="4155.A0A022QAG3"/>
<proteinExistence type="inferred from homology"/>
<dbReference type="SUPFAM" id="SSF47113">
    <property type="entry name" value="Histone-fold"/>
    <property type="match status" value="1"/>
</dbReference>
<gene>
    <name evidence="5" type="ORF">MIMGU_mgv1a026450mg</name>
</gene>
<feature type="domain" description="Transcription factor CBF/NF-Y/archaeal histone" evidence="4">
    <location>
        <begin position="51"/>
        <end position="112"/>
    </location>
</feature>
<dbReference type="PANTHER" id="PTHR11064:SF115">
    <property type="entry name" value="NUCLEAR TRANSCRIPTION FACTOR Y SUBUNIT B-9"/>
    <property type="match status" value="1"/>
</dbReference>
<protein>
    <recommendedName>
        <fullName evidence="4">Transcription factor CBF/NF-Y/archaeal histone domain-containing protein</fullName>
    </recommendedName>
</protein>
<evidence type="ECO:0000256" key="2">
    <source>
        <dbReference type="ARBA" id="ARBA00023015"/>
    </source>
</evidence>
<dbReference type="Proteomes" id="UP000030748">
    <property type="component" value="Unassembled WGS sequence"/>
</dbReference>
<comment type="similarity">
    <text evidence="1">Belongs to the NFYB/HAP3 subunit family.</text>
</comment>
<name>A0A022QAG3_ERYGU</name>
<evidence type="ECO:0000256" key="3">
    <source>
        <dbReference type="ARBA" id="ARBA00023163"/>
    </source>
</evidence>
<dbReference type="GO" id="GO:0000981">
    <property type="term" value="F:DNA-binding transcription factor activity, RNA polymerase II-specific"/>
    <property type="evidence" value="ECO:0000318"/>
    <property type="project" value="GO_Central"/>
</dbReference>
<dbReference type="PANTHER" id="PTHR11064">
    <property type="entry name" value="CCAAT-BINDING TRANSCRIPTION FACTOR-RELATED"/>
    <property type="match status" value="1"/>
</dbReference>
<evidence type="ECO:0000256" key="1">
    <source>
        <dbReference type="ARBA" id="ARBA00009053"/>
    </source>
</evidence>
<dbReference type="PRINTS" id="PR00615">
    <property type="entry name" value="CCAATSUBUNTA"/>
</dbReference>
<organism evidence="5 6">
    <name type="scientific">Erythranthe guttata</name>
    <name type="common">Yellow monkey flower</name>
    <name type="synonym">Mimulus guttatus</name>
    <dbReference type="NCBI Taxonomy" id="4155"/>
    <lineage>
        <taxon>Eukaryota</taxon>
        <taxon>Viridiplantae</taxon>
        <taxon>Streptophyta</taxon>
        <taxon>Embryophyta</taxon>
        <taxon>Tracheophyta</taxon>
        <taxon>Spermatophyta</taxon>
        <taxon>Magnoliopsida</taxon>
        <taxon>eudicotyledons</taxon>
        <taxon>Gunneridae</taxon>
        <taxon>Pentapetalae</taxon>
        <taxon>asterids</taxon>
        <taxon>lamiids</taxon>
        <taxon>Lamiales</taxon>
        <taxon>Phrymaceae</taxon>
        <taxon>Erythranthe</taxon>
    </lineage>
</organism>
<accession>A0A022QAG3</accession>
<dbReference type="GO" id="GO:0006357">
    <property type="term" value="P:regulation of transcription by RNA polymerase II"/>
    <property type="evidence" value="ECO:0000318"/>
    <property type="project" value="GO_Central"/>
</dbReference>
<evidence type="ECO:0000259" key="4">
    <source>
        <dbReference type="Pfam" id="PF00808"/>
    </source>
</evidence>
<keyword evidence="2" id="KW-0805">Transcription regulation</keyword>
<dbReference type="eggNOG" id="KOG0869">
    <property type="taxonomic scope" value="Eukaryota"/>
</dbReference>
<dbReference type="AlphaFoldDB" id="A0A022QAG3"/>
<dbReference type="GO" id="GO:0016602">
    <property type="term" value="C:CCAAT-binding factor complex"/>
    <property type="evidence" value="ECO:0000318"/>
    <property type="project" value="GO_Central"/>
</dbReference>
<dbReference type="Gene3D" id="1.10.20.10">
    <property type="entry name" value="Histone, subunit A"/>
    <property type="match status" value="1"/>
</dbReference>
<dbReference type="InterPro" id="IPR003958">
    <property type="entry name" value="CBFA_NFYB_domain"/>
</dbReference>
<dbReference type="CDD" id="cd22907">
    <property type="entry name" value="HFD_NFYB"/>
    <property type="match status" value="1"/>
</dbReference>
<feature type="non-terminal residue" evidence="5">
    <location>
        <position position="1"/>
    </location>
</feature>
<reference evidence="5 6" key="1">
    <citation type="journal article" date="2013" name="Proc. Natl. Acad. Sci. U.S.A.">
        <title>Fine-scale variation in meiotic recombination in Mimulus inferred from population shotgun sequencing.</title>
        <authorList>
            <person name="Hellsten U."/>
            <person name="Wright K.M."/>
            <person name="Jenkins J."/>
            <person name="Shu S."/>
            <person name="Yuan Y."/>
            <person name="Wessler S.R."/>
            <person name="Schmutz J."/>
            <person name="Willis J.H."/>
            <person name="Rokhsar D.S."/>
        </authorList>
    </citation>
    <scope>NUCLEOTIDE SEQUENCE [LARGE SCALE GENOMIC DNA]</scope>
    <source>
        <strain evidence="6">cv. DUN x IM62</strain>
    </source>
</reference>
<dbReference type="Pfam" id="PF00808">
    <property type="entry name" value="CBFD_NFYB_HMF"/>
    <property type="match status" value="1"/>
</dbReference>
<keyword evidence="3" id="KW-0804">Transcription</keyword>
<evidence type="ECO:0000313" key="5">
    <source>
        <dbReference type="EMBL" id="EYU25677.1"/>
    </source>
</evidence>
<sequence>IVIREQGAPAVATAAATNAAYIPAPPNAAVGEVNREQQQGFKREANHHMSIANITRIIRRVLPANAEITDDAKEAIQECISEFIRVITAEANVRCHREYRKTVMPEDVLAAMASLGLENYLEPLTTFLNKHRAQQDPERNSMNQILQFVRRGNTGGGDNSNGFVHPQQQLGDQMVQSPPPTATASTLGYYVHLPPPPFATVEDEEERGELTKVKDDCMLRNLNHT</sequence>